<dbReference type="PROSITE" id="PS51000">
    <property type="entry name" value="HTH_DEOR_2"/>
    <property type="match status" value="1"/>
</dbReference>
<dbReference type="SUPFAM" id="SSF100950">
    <property type="entry name" value="NagB/RpiA/CoA transferase-like"/>
    <property type="match status" value="1"/>
</dbReference>
<dbReference type="InterPro" id="IPR037171">
    <property type="entry name" value="NagB/RpiA_transferase-like"/>
</dbReference>
<gene>
    <name evidence="5" type="ORF">J2S01_002595</name>
</gene>
<protein>
    <submittedName>
        <fullName evidence="5">DeoR/GlpR family transcriptional regulator of sugar metabolism</fullName>
    </submittedName>
</protein>
<dbReference type="InterPro" id="IPR036388">
    <property type="entry name" value="WH-like_DNA-bd_sf"/>
</dbReference>
<dbReference type="PANTHER" id="PTHR30363:SF46">
    <property type="entry name" value="LYSR FAMILY TRANSCRIPTIONAL REGULATOR"/>
    <property type="match status" value="1"/>
</dbReference>
<evidence type="ECO:0000313" key="6">
    <source>
        <dbReference type="Proteomes" id="UP001239167"/>
    </source>
</evidence>
<dbReference type="Pfam" id="PF00455">
    <property type="entry name" value="DeoRC"/>
    <property type="match status" value="1"/>
</dbReference>
<dbReference type="SMART" id="SM01134">
    <property type="entry name" value="DeoRC"/>
    <property type="match status" value="1"/>
</dbReference>
<dbReference type="PANTHER" id="PTHR30363">
    <property type="entry name" value="HTH-TYPE TRANSCRIPTIONAL REGULATOR SRLR-RELATED"/>
    <property type="match status" value="1"/>
</dbReference>
<dbReference type="InterPro" id="IPR001034">
    <property type="entry name" value="DeoR_HTH"/>
</dbReference>
<comment type="caution">
    <text evidence="5">The sequence shown here is derived from an EMBL/GenBank/DDBJ whole genome shotgun (WGS) entry which is preliminary data.</text>
</comment>
<feature type="domain" description="HTH deoR-type" evidence="4">
    <location>
        <begin position="6"/>
        <end position="61"/>
    </location>
</feature>
<dbReference type="InterPro" id="IPR036390">
    <property type="entry name" value="WH_DNA-bd_sf"/>
</dbReference>
<accession>A0ABT9YAJ6</accession>
<dbReference type="SUPFAM" id="SSF46785">
    <property type="entry name" value="Winged helix' DNA-binding domain"/>
    <property type="match status" value="1"/>
</dbReference>
<keyword evidence="3" id="KW-0804">Transcription</keyword>
<dbReference type="InterPro" id="IPR018356">
    <property type="entry name" value="Tscrpt_reg_HTH_DeoR_CS"/>
</dbReference>
<keyword evidence="6" id="KW-1185">Reference proteome</keyword>
<sequence>MAKPINLERRNQIVQYVLAKCSVTVSELAKNFDVSMVTMRKDLDYLTSNNLLEKGHGIVNIAKSYTENSFSLKEEKNLKAKTLIAKKAAGLIRENNVVFLDSGSTTLQLAKILSVRDDIIIVSNSAIIGANLYNASCQILITGGELRKKSLSYVGPWTHMAIEQIKIDIAFLSCSGFQEKGPSIDSFRELSIKQDIIKKADTNILLADTSKFQRRSLYRYADFYNFSAFVTERALHDEELEKYADLKSITIC</sequence>
<dbReference type="Pfam" id="PF08220">
    <property type="entry name" value="HTH_DeoR"/>
    <property type="match status" value="1"/>
</dbReference>
<evidence type="ECO:0000259" key="4">
    <source>
        <dbReference type="PROSITE" id="PS51000"/>
    </source>
</evidence>
<reference evidence="5 6" key="1">
    <citation type="submission" date="2023-07" db="EMBL/GenBank/DDBJ databases">
        <title>Genomic Encyclopedia of Type Strains, Phase IV (KMG-IV): sequencing the most valuable type-strain genomes for metagenomic binning, comparative biology and taxonomic classification.</title>
        <authorList>
            <person name="Goeker M."/>
        </authorList>
    </citation>
    <scope>NUCLEOTIDE SEQUENCE [LARGE SCALE GENOMIC DNA]</scope>
    <source>
        <strain evidence="5 6">DSM 16980</strain>
    </source>
</reference>
<dbReference type="InterPro" id="IPR050313">
    <property type="entry name" value="Carb_Metab_HTH_regulators"/>
</dbReference>
<dbReference type="EMBL" id="JAUSUE010000022">
    <property type="protein sequence ID" value="MDQ0204861.1"/>
    <property type="molecule type" value="Genomic_DNA"/>
</dbReference>
<dbReference type="PROSITE" id="PS00894">
    <property type="entry name" value="HTH_DEOR_1"/>
    <property type="match status" value="1"/>
</dbReference>
<evidence type="ECO:0000256" key="1">
    <source>
        <dbReference type="ARBA" id="ARBA00023015"/>
    </source>
</evidence>
<organism evidence="5 6">
    <name type="scientific">Pectinatus haikarae</name>
    <dbReference type="NCBI Taxonomy" id="349096"/>
    <lineage>
        <taxon>Bacteria</taxon>
        <taxon>Bacillati</taxon>
        <taxon>Bacillota</taxon>
        <taxon>Negativicutes</taxon>
        <taxon>Selenomonadales</taxon>
        <taxon>Selenomonadaceae</taxon>
        <taxon>Pectinatus</taxon>
    </lineage>
</organism>
<dbReference type="Gene3D" id="1.10.10.10">
    <property type="entry name" value="Winged helix-like DNA-binding domain superfamily/Winged helix DNA-binding domain"/>
    <property type="match status" value="1"/>
</dbReference>
<keyword evidence="1" id="KW-0805">Transcription regulation</keyword>
<dbReference type="Gene3D" id="3.40.50.1360">
    <property type="match status" value="1"/>
</dbReference>
<proteinExistence type="predicted"/>
<dbReference type="RefSeq" id="WP_307225194.1">
    <property type="nucleotide sequence ID" value="NZ_CP116940.1"/>
</dbReference>
<dbReference type="SMART" id="SM00420">
    <property type="entry name" value="HTH_DEOR"/>
    <property type="match status" value="1"/>
</dbReference>
<evidence type="ECO:0000256" key="3">
    <source>
        <dbReference type="ARBA" id="ARBA00023163"/>
    </source>
</evidence>
<name>A0ABT9YAJ6_9FIRM</name>
<evidence type="ECO:0000313" key="5">
    <source>
        <dbReference type="EMBL" id="MDQ0204861.1"/>
    </source>
</evidence>
<evidence type="ECO:0000256" key="2">
    <source>
        <dbReference type="ARBA" id="ARBA00023125"/>
    </source>
</evidence>
<keyword evidence="2" id="KW-0238">DNA-binding</keyword>
<dbReference type="InterPro" id="IPR014036">
    <property type="entry name" value="DeoR-like_C"/>
</dbReference>
<dbReference type="Proteomes" id="UP001239167">
    <property type="component" value="Unassembled WGS sequence"/>
</dbReference>